<keyword evidence="1" id="KW-1133">Transmembrane helix</keyword>
<proteinExistence type="predicted"/>
<organism evidence="2 3">
    <name type="scientific">Micromonospora zhanjiangensis</name>
    <dbReference type="NCBI Taxonomy" id="1522057"/>
    <lineage>
        <taxon>Bacteria</taxon>
        <taxon>Bacillati</taxon>
        <taxon>Actinomycetota</taxon>
        <taxon>Actinomycetes</taxon>
        <taxon>Micromonosporales</taxon>
        <taxon>Micromonosporaceae</taxon>
        <taxon>Micromonospora</taxon>
    </lineage>
</organism>
<gene>
    <name evidence="2" type="ORF">ACFOX0_01885</name>
</gene>
<protein>
    <submittedName>
        <fullName evidence="2">DUF4383 domain-containing protein</fullName>
    </submittedName>
</protein>
<feature type="transmembrane region" description="Helical" evidence="1">
    <location>
        <begin position="12"/>
        <end position="33"/>
    </location>
</feature>
<sequence>MDHNPVNHPARPVYRALAALTGLYLVIFGGLALINGGEFFGQDPGVKVLGQGINPGGGLVLAVLGLIALAAAVIGRNVDTRVNRALAYLLAAIALASLAVSHTGANILNVSVVTCIVLMTLSMVLLMAAMYGRVGSDKDVHAWEQSRLFG</sequence>
<keyword evidence="1" id="KW-0812">Transmembrane</keyword>
<accession>A0ABV8KFD5</accession>
<feature type="transmembrane region" description="Helical" evidence="1">
    <location>
        <begin position="86"/>
        <end position="104"/>
    </location>
</feature>
<evidence type="ECO:0000313" key="2">
    <source>
        <dbReference type="EMBL" id="MFC4104690.1"/>
    </source>
</evidence>
<dbReference type="Proteomes" id="UP001595868">
    <property type="component" value="Unassembled WGS sequence"/>
</dbReference>
<dbReference type="RefSeq" id="WP_377541617.1">
    <property type="nucleotide sequence ID" value="NZ_JBHSBN010000001.1"/>
</dbReference>
<keyword evidence="3" id="KW-1185">Reference proteome</keyword>
<dbReference type="EMBL" id="JBHSBN010000001">
    <property type="protein sequence ID" value="MFC4104690.1"/>
    <property type="molecule type" value="Genomic_DNA"/>
</dbReference>
<evidence type="ECO:0000256" key="1">
    <source>
        <dbReference type="SAM" id="Phobius"/>
    </source>
</evidence>
<name>A0ABV8KFD5_9ACTN</name>
<reference evidence="3" key="1">
    <citation type="journal article" date="2019" name="Int. J. Syst. Evol. Microbiol.">
        <title>The Global Catalogue of Microorganisms (GCM) 10K type strain sequencing project: providing services to taxonomists for standard genome sequencing and annotation.</title>
        <authorList>
            <consortium name="The Broad Institute Genomics Platform"/>
            <consortium name="The Broad Institute Genome Sequencing Center for Infectious Disease"/>
            <person name="Wu L."/>
            <person name="Ma J."/>
        </authorList>
    </citation>
    <scope>NUCLEOTIDE SEQUENCE [LARGE SCALE GENOMIC DNA]</scope>
    <source>
        <strain evidence="3">2902at01</strain>
    </source>
</reference>
<keyword evidence="1" id="KW-0472">Membrane</keyword>
<evidence type="ECO:0000313" key="3">
    <source>
        <dbReference type="Proteomes" id="UP001595868"/>
    </source>
</evidence>
<feature type="transmembrane region" description="Helical" evidence="1">
    <location>
        <begin position="53"/>
        <end position="74"/>
    </location>
</feature>
<comment type="caution">
    <text evidence="2">The sequence shown here is derived from an EMBL/GenBank/DDBJ whole genome shotgun (WGS) entry which is preliminary data.</text>
</comment>
<feature type="transmembrane region" description="Helical" evidence="1">
    <location>
        <begin position="110"/>
        <end position="131"/>
    </location>
</feature>